<organism evidence="1 2">
    <name type="scientific">Actinomortierella ambigua</name>
    <dbReference type="NCBI Taxonomy" id="1343610"/>
    <lineage>
        <taxon>Eukaryota</taxon>
        <taxon>Fungi</taxon>
        <taxon>Fungi incertae sedis</taxon>
        <taxon>Mucoromycota</taxon>
        <taxon>Mortierellomycotina</taxon>
        <taxon>Mortierellomycetes</taxon>
        <taxon>Mortierellales</taxon>
        <taxon>Mortierellaceae</taxon>
        <taxon>Actinomortierella</taxon>
    </lineage>
</organism>
<dbReference type="AlphaFoldDB" id="A0A9P6PHE3"/>
<feature type="non-terminal residue" evidence="1">
    <location>
        <position position="60"/>
    </location>
</feature>
<proteinExistence type="predicted"/>
<sequence length="60" mass="6665">VMHKMLQYLESDRGKKQLDLLCSLSSFEVIIVKDNLQLATDISAGNGRAGRVLRTEDDAT</sequence>
<comment type="caution">
    <text evidence="1">The sequence shown here is derived from an EMBL/GenBank/DDBJ whole genome shotgun (WGS) entry which is preliminary data.</text>
</comment>
<gene>
    <name evidence="1" type="ORF">DFQ27_001624</name>
</gene>
<feature type="non-terminal residue" evidence="1">
    <location>
        <position position="1"/>
    </location>
</feature>
<protein>
    <submittedName>
        <fullName evidence="1">Uncharacterized protein</fullName>
    </submittedName>
</protein>
<dbReference type="OrthoDB" id="2448313at2759"/>
<name>A0A9P6PHE3_9FUNG</name>
<reference evidence="1" key="1">
    <citation type="journal article" date="2020" name="Fungal Divers.">
        <title>Resolving the Mortierellaceae phylogeny through synthesis of multi-gene phylogenetics and phylogenomics.</title>
        <authorList>
            <person name="Vandepol N."/>
            <person name="Liber J."/>
            <person name="Desiro A."/>
            <person name="Na H."/>
            <person name="Kennedy M."/>
            <person name="Barry K."/>
            <person name="Grigoriev I.V."/>
            <person name="Miller A.N."/>
            <person name="O'Donnell K."/>
            <person name="Stajich J.E."/>
            <person name="Bonito G."/>
        </authorList>
    </citation>
    <scope>NUCLEOTIDE SEQUENCE</scope>
    <source>
        <strain evidence="1">BC1065</strain>
    </source>
</reference>
<accession>A0A9P6PHE3</accession>
<keyword evidence="2" id="KW-1185">Reference proteome</keyword>
<dbReference type="EMBL" id="JAAAJB010001557">
    <property type="protein sequence ID" value="KAG0247751.1"/>
    <property type="molecule type" value="Genomic_DNA"/>
</dbReference>
<dbReference type="Proteomes" id="UP000807716">
    <property type="component" value="Unassembled WGS sequence"/>
</dbReference>
<evidence type="ECO:0000313" key="1">
    <source>
        <dbReference type="EMBL" id="KAG0247751.1"/>
    </source>
</evidence>
<evidence type="ECO:0000313" key="2">
    <source>
        <dbReference type="Proteomes" id="UP000807716"/>
    </source>
</evidence>